<dbReference type="Pfam" id="PF10324">
    <property type="entry name" value="7TM_GPCR_Srw"/>
    <property type="match status" value="1"/>
</dbReference>
<protein>
    <recommendedName>
        <fullName evidence="5">G-protein coupled receptors family 1 profile domain-containing protein</fullName>
    </recommendedName>
</protein>
<keyword evidence="2" id="KW-0472">Membrane</keyword>
<dbReference type="InterPro" id="IPR019427">
    <property type="entry name" value="7TM_GPCR_serpentine_rcpt_Srw"/>
</dbReference>
<dbReference type="Gene3D" id="1.20.1070.10">
    <property type="entry name" value="Rhodopsin 7-helix transmembrane proteins"/>
    <property type="match status" value="1"/>
</dbReference>
<name>A0A2G9V2N5_TELCI</name>
<feature type="compositionally biased region" description="Basic and acidic residues" evidence="1">
    <location>
        <begin position="186"/>
        <end position="195"/>
    </location>
</feature>
<evidence type="ECO:0000313" key="3">
    <source>
        <dbReference type="EMBL" id="PIO76755.1"/>
    </source>
</evidence>
<keyword evidence="2" id="KW-0812">Transmembrane</keyword>
<dbReference type="AlphaFoldDB" id="A0A2G9V2N5"/>
<dbReference type="PANTHER" id="PTHR46273">
    <property type="entry name" value="MYOSUPPRESSIN RECEPTOR 1, ISOFORM B-RELATED"/>
    <property type="match status" value="1"/>
</dbReference>
<dbReference type="PANTHER" id="PTHR46273:SF2">
    <property type="entry name" value="G-PROTEIN COUPLED RECEPTORS FAMILY 1 PROFILE DOMAIN-CONTAINING PROTEIN"/>
    <property type="match status" value="1"/>
</dbReference>
<evidence type="ECO:0008006" key="5">
    <source>
        <dbReference type="Google" id="ProtNLM"/>
    </source>
</evidence>
<dbReference type="EMBL" id="KZ345032">
    <property type="protein sequence ID" value="PIO76755.1"/>
    <property type="molecule type" value="Genomic_DNA"/>
</dbReference>
<accession>A0A2G9V2N5</accession>
<dbReference type="GO" id="GO:0005886">
    <property type="term" value="C:plasma membrane"/>
    <property type="evidence" value="ECO:0007669"/>
    <property type="project" value="TreeGrafter"/>
</dbReference>
<reference evidence="3 4" key="1">
    <citation type="submission" date="2015-09" db="EMBL/GenBank/DDBJ databases">
        <title>Draft genome of the parasitic nematode Teladorsagia circumcincta isolate WARC Sus (inbred).</title>
        <authorList>
            <person name="Mitreva M."/>
        </authorList>
    </citation>
    <scope>NUCLEOTIDE SEQUENCE [LARGE SCALE GENOMIC DNA]</scope>
    <source>
        <strain evidence="3 4">S</strain>
    </source>
</reference>
<proteinExistence type="predicted"/>
<evidence type="ECO:0000313" key="4">
    <source>
        <dbReference type="Proteomes" id="UP000230423"/>
    </source>
</evidence>
<keyword evidence="2" id="KW-1133">Transmembrane helix</keyword>
<feature type="transmembrane region" description="Helical" evidence="2">
    <location>
        <begin position="106"/>
        <end position="130"/>
    </location>
</feature>
<organism evidence="3 4">
    <name type="scientific">Teladorsagia circumcincta</name>
    <name type="common">Brown stomach worm</name>
    <name type="synonym">Ostertagia circumcincta</name>
    <dbReference type="NCBI Taxonomy" id="45464"/>
    <lineage>
        <taxon>Eukaryota</taxon>
        <taxon>Metazoa</taxon>
        <taxon>Ecdysozoa</taxon>
        <taxon>Nematoda</taxon>
        <taxon>Chromadorea</taxon>
        <taxon>Rhabditida</taxon>
        <taxon>Rhabditina</taxon>
        <taxon>Rhabditomorpha</taxon>
        <taxon>Strongyloidea</taxon>
        <taxon>Trichostrongylidae</taxon>
        <taxon>Teladorsagia</taxon>
    </lineage>
</organism>
<evidence type="ECO:0000256" key="2">
    <source>
        <dbReference type="SAM" id="Phobius"/>
    </source>
</evidence>
<dbReference type="GO" id="GO:0008528">
    <property type="term" value="F:G protein-coupled peptide receptor activity"/>
    <property type="evidence" value="ECO:0007669"/>
    <property type="project" value="InterPro"/>
</dbReference>
<dbReference type="Proteomes" id="UP000230423">
    <property type="component" value="Unassembled WGS sequence"/>
</dbReference>
<gene>
    <name evidence="3" type="ORF">TELCIR_01176</name>
</gene>
<feature type="region of interest" description="Disordered" evidence="1">
    <location>
        <begin position="153"/>
        <end position="195"/>
    </location>
</feature>
<dbReference type="InterPro" id="IPR053219">
    <property type="entry name" value="GPCR_Dmsr-1"/>
</dbReference>
<evidence type="ECO:0000256" key="1">
    <source>
        <dbReference type="SAM" id="MobiDB-lite"/>
    </source>
</evidence>
<keyword evidence="4" id="KW-1185">Reference proteome</keyword>
<dbReference type="SUPFAM" id="SSF81321">
    <property type="entry name" value="Family A G protein-coupled receptor-like"/>
    <property type="match status" value="1"/>
</dbReference>
<dbReference type="OrthoDB" id="5864054at2759"/>
<feature type="transmembrane region" description="Helical" evidence="2">
    <location>
        <begin position="34"/>
        <end position="56"/>
    </location>
</feature>
<sequence length="195" mass="22168">MPLGSTTLRREDWCSGTNHHDDRYEIGSWQRPTFAWKLCIAIYIVVAVLCIPSLFVHEIDVYKEVLWEPSLQCASLYPPNYTEPIYTFTVSKAATANNCSIFKLNIWMIGLVFKVIPCILLMFFSVGLVNKIRQAEQHRRKLTNVSMNNVNSCDSNTSGKKNKEYAPLATEAEEHRDECASGGGSEDSRERVEQL</sequence>